<proteinExistence type="predicted"/>
<dbReference type="AlphaFoldDB" id="A0A251SEM7"/>
<name>A0A251SEM7_HELAN</name>
<evidence type="ECO:0000313" key="3">
    <source>
        <dbReference type="Proteomes" id="UP000215914"/>
    </source>
</evidence>
<dbReference type="InParanoid" id="A0A251SEM7"/>
<feature type="transmembrane region" description="Helical" evidence="1">
    <location>
        <begin position="12"/>
        <end position="34"/>
    </location>
</feature>
<gene>
    <name evidence="2" type="ORF">HannXRQ_Chr14g0433241</name>
</gene>
<evidence type="ECO:0000256" key="1">
    <source>
        <dbReference type="SAM" id="Phobius"/>
    </source>
</evidence>
<sequence>MKTWYVSCINKVFLQKSSFLVYTTTYGALVLAPLRHVRTYGALVLAPLTMSITLDCLVIIAFDHNKQLHDLKRCSSIRKILRITNTCHLSFKTQPSSRLQFNKSG</sequence>
<keyword evidence="3" id="KW-1185">Reference proteome</keyword>
<keyword evidence="1" id="KW-1133">Transmembrane helix</keyword>
<protein>
    <submittedName>
        <fullName evidence="2">Uncharacterized protein</fullName>
    </submittedName>
</protein>
<organism evidence="2 3">
    <name type="scientific">Helianthus annuus</name>
    <name type="common">Common sunflower</name>
    <dbReference type="NCBI Taxonomy" id="4232"/>
    <lineage>
        <taxon>Eukaryota</taxon>
        <taxon>Viridiplantae</taxon>
        <taxon>Streptophyta</taxon>
        <taxon>Embryophyta</taxon>
        <taxon>Tracheophyta</taxon>
        <taxon>Spermatophyta</taxon>
        <taxon>Magnoliopsida</taxon>
        <taxon>eudicotyledons</taxon>
        <taxon>Gunneridae</taxon>
        <taxon>Pentapetalae</taxon>
        <taxon>asterids</taxon>
        <taxon>campanulids</taxon>
        <taxon>Asterales</taxon>
        <taxon>Asteraceae</taxon>
        <taxon>Asteroideae</taxon>
        <taxon>Heliantheae alliance</taxon>
        <taxon>Heliantheae</taxon>
        <taxon>Helianthus</taxon>
    </lineage>
</organism>
<keyword evidence="1" id="KW-0472">Membrane</keyword>
<feature type="transmembrane region" description="Helical" evidence="1">
    <location>
        <begin position="40"/>
        <end position="62"/>
    </location>
</feature>
<dbReference type="EMBL" id="CM007903">
    <property type="protein sequence ID" value="OTF97314.1"/>
    <property type="molecule type" value="Genomic_DNA"/>
</dbReference>
<reference evidence="3" key="1">
    <citation type="journal article" date="2017" name="Nature">
        <title>The sunflower genome provides insights into oil metabolism, flowering and Asterid evolution.</title>
        <authorList>
            <person name="Badouin H."/>
            <person name="Gouzy J."/>
            <person name="Grassa C.J."/>
            <person name="Murat F."/>
            <person name="Staton S.E."/>
            <person name="Cottret L."/>
            <person name="Lelandais-Briere C."/>
            <person name="Owens G.L."/>
            <person name="Carrere S."/>
            <person name="Mayjonade B."/>
            <person name="Legrand L."/>
            <person name="Gill N."/>
            <person name="Kane N.C."/>
            <person name="Bowers J.E."/>
            <person name="Hubner S."/>
            <person name="Bellec A."/>
            <person name="Berard A."/>
            <person name="Berges H."/>
            <person name="Blanchet N."/>
            <person name="Boniface M.C."/>
            <person name="Brunel D."/>
            <person name="Catrice O."/>
            <person name="Chaidir N."/>
            <person name="Claudel C."/>
            <person name="Donnadieu C."/>
            <person name="Faraut T."/>
            <person name="Fievet G."/>
            <person name="Helmstetter N."/>
            <person name="King M."/>
            <person name="Knapp S.J."/>
            <person name="Lai Z."/>
            <person name="Le Paslier M.C."/>
            <person name="Lippi Y."/>
            <person name="Lorenzon L."/>
            <person name="Mandel J.R."/>
            <person name="Marage G."/>
            <person name="Marchand G."/>
            <person name="Marquand E."/>
            <person name="Bret-Mestries E."/>
            <person name="Morien E."/>
            <person name="Nambeesan S."/>
            <person name="Nguyen T."/>
            <person name="Pegot-Espagnet P."/>
            <person name="Pouilly N."/>
            <person name="Raftis F."/>
            <person name="Sallet E."/>
            <person name="Schiex T."/>
            <person name="Thomas J."/>
            <person name="Vandecasteele C."/>
            <person name="Vares D."/>
            <person name="Vear F."/>
            <person name="Vautrin S."/>
            <person name="Crespi M."/>
            <person name="Mangin B."/>
            <person name="Burke J.M."/>
            <person name="Salse J."/>
            <person name="Munos S."/>
            <person name="Vincourt P."/>
            <person name="Rieseberg L.H."/>
            <person name="Langlade N.B."/>
        </authorList>
    </citation>
    <scope>NUCLEOTIDE SEQUENCE [LARGE SCALE GENOMIC DNA]</scope>
    <source>
        <strain evidence="3">cv. SF193</strain>
    </source>
</reference>
<dbReference type="Proteomes" id="UP000215914">
    <property type="component" value="Chromosome 14"/>
</dbReference>
<keyword evidence="1" id="KW-0812">Transmembrane</keyword>
<evidence type="ECO:0000313" key="2">
    <source>
        <dbReference type="EMBL" id="OTF97314.1"/>
    </source>
</evidence>
<accession>A0A251SEM7</accession>